<dbReference type="Pfam" id="PF13561">
    <property type="entry name" value="adh_short_C2"/>
    <property type="match status" value="1"/>
</dbReference>
<dbReference type="InterPro" id="IPR036291">
    <property type="entry name" value="NAD(P)-bd_dom_sf"/>
</dbReference>
<evidence type="ECO:0000256" key="2">
    <source>
        <dbReference type="ARBA" id="ARBA00023002"/>
    </source>
</evidence>
<dbReference type="PROSITE" id="PS00061">
    <property type="entry name" value="ADH_SHORT"/>
    <property type="match status" value="1"/>
</dbReference>
<accession>A0ABQ1I466</accession>
<keyword evidence="4" id="KW-1185">Reference proteome</keyword>
<dbReference type="InterPro" id="IPR002347">
    <property type="entry name" value="SDR_fam"/>
</dbReference>
<evidence type="ECO:0000313" key="3">
    <source>
        <dbReference type="EMBL" id="GGB09534.1"/>
    </source>
</evidence>
<dbReference type="PANTHER" id="PTHR43639:SF1">
    <property type="entry name" value="SHORT-CHAIN DEHYDROGENASE_REDUCTASE FAMILY PROTEIN"/>
    <property type="match status" value="1"/>
</dbReference>
<dbReference type="Proteomes" id="UP000651977">
    <property type="component" value="Unassembled WGS sequence"/>
</dbReference>
<dbReference type="Gene3D" id="3.40.50.720">
    <property type="entry name" value="NAD(P)-binding Rossmann-like Domain"/>
    <property type="match status" value="1"/>
</dbReference>
<comment type="caution">
    <text evidence="3">The sequence shown here is derived from an EMBL/GenBank/DDBJ whole genome shotgun (WGS) entry which is preliminary data.</text>
</comment>
<evidence type="ECO:0000256" key="1">
    <source>
        <dbReference type="ARBA" id="ARBA00006484"/>
    </source>
</evidence>
<dbReference type="EMBL" id="BMDY01000013">
    <property type="protein sequence ID" value="GGB09534.1"/>
    <property type="molecule type" value="Genomic_DNA"/>
</dbReference>
<name>A0ABQ1I466_9ALTE</name>
<reference evidence="4" key="1">
    <citation type="journal article" date="2019" name="Int. J. Syst. Evol. Microbiol.">
        <title>The Global Catalogue of Microorganisms (GCM) 10K type strain sequencing project: providing services to taxonomists for standard genome sequencing and annotation.</title>
        <authorList>
            <consortium name="The Broad Institute Genomics Platform"/>
            <consortium name="The Broad Institute Genome Sequencing Center for Infectious Disease"/>
            <person name="Wu L."/>
            <person name="Ma J."/>
        </authorList>
    </citation>
    <scope>NUCLEOTIDE SEQUENCE [LARGE SCALE GENOMIC DNA]</scope>
    <source>
        <strain evidence="4">CGMCC 1.10131</strain>
    </source>
</reference>
<gene>
    <name evidence="3" type="ORF">GCM10007414_23650</name>
</gene>
<sequence length="240" mass="27103">MESKMKTVLITGIGRRLGFFLAHQFVELGYQVIGQYRSEREDLAQLEALGVKLFQADFSQRQQLSDFCQQLQQFERMDVVLHNASTFIADQAEHSVAQQIELFDAMYMVHMLAPKLINESLYPALKRAQGCVVMMTDIYAEQPHAQFRSYCASKAGLANMLKSYATFWAPDVRVNGIAPGPMLFLDEHDQQHRQKVLAQTPLAKEGGLEPVWQAISLLVNNDYLTGCSIKVDGGRSLAQW</sequence>
<dbReference type="InterPro" id="IPR020904">
    <property type="entry name" value="Sc_DH/Rdtase_CS"/>
</dbReference>
<protein>
    <submittedName>
        <fullName evidence="3">Pteridine reductase 1</fullName>
    </submittedName>
</protein>
<dbReference type="SUPFAM" id="SSF51735">
    <property type="entry name" value="NAD(P)-binding Rossmann-fold domains"/>
    <property type="match status" value="1"/>
</dbReference>
<comment type="similarity">
    <text evidence="1">Belongs to the short-chain dehydrogenases/reductases (SDR) family.</text>
</comment>
<organism evidence="3 4">
    <name type="scientific">Agarivorans gilvus</name>
    <dbReference type="NCBI Taxonomy" id="680279"/>
    <lineage>
        <taxon>Bacteria</taxon>
        <taxon>Pseudomonadati</taxon>
        <taxon>Pseudomonadota</taxon>
        <taxon>Gammaproteobacteria</taxon>
        <taxon>Alteromonadales</taxon>
        <taxon>Alteromonadaceae</taxon>
        <taxon>Agarivorans</taxon>
    </lineage>
</organism>
<keyword evidence="2" id="KW-0560">Oxidoreductase</keyword>
<evidence type="ECO:0000313" key="4">
    <source>
        <dbReference type="Proteomes" id="UP000651977"/>
    </source>
</evidence>
<proteinExistence type="inferred from homology"/>
<dbReference type="PANTHER" id="PTHR43639">
    <property type="entry name" value="OXIDOREDUCTASE, SHORT-CHAIN DEHYDROGENASE/REDUCTASE FAMILY (AFU_ORTHOLOGUE AFUA_5G02870)"/>
    <property type="match status" value="1"/>
</dbReference>
<dbReference type="PRINTS" id="PR00081">
    <property type="entry name" value="GDHRDH"/>
</dbReference>